<evidence type="ECO:0000256" key="1">
    <source>
        <dbReference type="ARBA" id="ARBA00023157"/>
    </source>
</evidence>
<keyword evidence="10" id="KW-1185">Reference proteome</keyword>
<dbReference type="InterPro" id="IPR000742">
    <property type="entry name" value="EGF"/>
</dbReference>
<feature type="chain" id="PRO_5043989533" evidence="6">
    <location>
        <begin position="19"/>
        <end position="376"/>
    </location>
</feature>
<feature type="disulfide bond" evidence="3">
    <location>
        <begin position="95"/>
        <end position="105"/>
    </location>
</feature>
<dbReference type="SUPFAM" id="SSF56487">
    <property type="entry name" value="SRCR-like"/>
    <property type="match status" value="1"/>
</dbReference>
<dbReference type="GO" id="GO:0016020">
    <property type="term" value="C:membrane"/>
    <property type="evidence" value="ECO:0007669"/>
    <property type="project" value="InterPro"/>
</dbReference>
<evidence type="ECO:0000259" key="7">
    <source>
        <dbReference type="PROSITE" id="PS50026"/>
    </source>
</evidence>
<sequence>MRLILYLLLSTLWYQIEAQTAPQICQSLGSVRLYNDMYPQLCSNASGTQIWNSFCGDFGKKEAKVFCKVLGFPMQDSATPTSMTVTALAIDNLVCMGDETTLNQCSYSELLTCSVTVLSCISCTNNSMCLGGQCSMNGKCVCLNDCENGGYCFLGKCLCSDGFGGPTCSGCDPQCENEGVCTANGTCQCMPSYSGERCEFNNTTVKFPSTNTSFFPEVVPTDSSLTLIIIAAAVPSLILSCTLIIICFGILACLAIMVCLMKPKFGRKTVDENAKMTVITEHSSEKSSYINSPQYELEFDISHNYCCIQDTLVEQNSSNPLVTIPVYNGNSKSIQPRNTFNESDRAKDDLLPDFPTNSTSDVVQRSFYVIDNMNDN</sequence>
<comment type="caution">
    <text evidence="9">The sequence shown here is derived from an EMBL/GenBank/DDBJ whole genome shotgun (WGS) entry which is preliminary data.</text>
</comment>
<evidence type="ECO:0000256" key="4">
    <source>
        <dbReference type="SAM" id="MobiDB-lite"/>
    </source>
</evidence>
<keyword evidence="5" id="KW-0812">Transmembrane</keyword>
<dbReference type="Gene3D" id="2.10.25.10">
    <property type="entry name" value="Laminin"/>
    <property type="match status" value="1"/>
</dbReference>
<keyword evidence="2" id="KW-0245">EGF-like domain</keyword>
<evidence type="ECO:0000259" key="8">
    <source>
        <dbReference type="PROSITE" id="PS50287"/>
    </source>
</evidence>
<evidence type="ECO:0000256" key="3">
    <source>
        <dbReference type="PROSITE-ProRule" id="PRU00196"/>
    </source>
</evidence>
<name>A0AAV7KC89_9METZ</name>
<reference evidence="9 10" key="1">
    <citation type="journal article" date="2023" name="BMC Biol.">
        <title>The compact genome of the sponge Oopsacas minuta (Hexactinellida) is lacking key metazoan core genes.</title>
        <authorList>
            <person name="Santini S."/>
            <person name="Schenkelaars Q."/>
            <person name="Jourda C."/>
            <person name="Duchesne M."/>
            <person name="Belahbib H."/>
            <person name="Rocher C."/>
            <person name="Selva M."/>
            <person name="Riesgo A."/>
            <person name="Vervoort M."/>
            <person name="Leys S.P."/>
            <person name="Kodjabachian L."/>
            <person name="Le Bivic A."/>
            <person name="Borchiellini C."/>
            <person name="Claverie J.M."/>
            <person name="Renard E."/>
        </authorList>
    </citation>
    <scope>NUCLEOTIDE SEQUENCE [LARGE SCALE GENOMIC DNA]</scope>
    <source>
        <strain evidence="9">SPO-2</strain>
    </source>
</reference>
<feature type="domain" description="EGF-like" evidence="7">
    <location>
        <begin position="169"/>
        <end position="199"/>
    </location>
</feature>
<comment type="caution">
    <text evidence="3">Lacks conserved residue(s) required for the propagation of feature annotation.</text>
</comment>
<dbReference type="PROSITE" id="PS50026">
    <property type="entry name" value="EGF_3"/>
    <property type="match status" value="1"/>
</dbReference>
<evidence type="ECO:0000313" key="9">
    <source>
        <dbReference type="EMBL" id="KAI6657694.1"/>
    </source>
</evidence>
<evidence type="ECO:0000256" key="5">
    <source>
        <dbReference type="SAM" id="Phobius"/>
    </source>
</evidence>
<feature type="disulfide bond" evidence="2">
    <location>
        <begin position="189"/>
        <end position="198"/>
    </location>
</feature>
<keyword evidence="5" id="KW-0472">Membrane</keyword>
<feature type="disulfide bond" evidence="2">
    <location>
        <begin position="171"/>
        <end position="181"/>
    </location>
</feature>
<dbReference type="InterPro" id="IPR001190">
    <property type="entry name" value="SRCR"/>
</dbReference>
<dbReference type="Gene3D" id="3.10.250.10">
    <property type="entry name" value="SRCR-like domain"/>
    <property type="match status" value="1"/>
</dbReference>
<evidence type="ECO:0000313" key="10">
    <source>
        <dbReference type="Proteomes" id="UP001165289"/>
    </source>
</evidence>
<dbReference type="EMBL" id="JAKMXF010000111">
    <property type="protein sequence ID" value="KAI6657694.1"/>
    <property type="molecule type" value="Genomic_DNA"/>
</dbReference>
<feature type="domain" description="SRCR" evidence="8">
    <location>
        <begin position="14"/>
        <end position="124"/>
    </location>
</feature>
<accession>A0AAV7KC89</accession>
<gene>
    <name evidence="9" type="ORF">LOD99_438</name>
</gene>
<proteinExistence type="predicted"/>
<dbReference type="PROSITE" id="PS50287">
    <property type="entry name" value="SRCR_2"/>
    <property type="match status" value="1"/>
</dbReference>
<dbReference type="Proteomes" id="UP001165289">
    <property type="component" value="Unassembled WGS sequence"/>
</dbReference>
<dbReference type="AlphaFoldDB" id="A0AAV7KC89"/>
<keyword evidence="1 3" id="KW-1015">Disulfide bond</keyword>
<evidence type="ECO:0000256" key="2">
    <source>
        <dbReference type="PROSITE-ProRule" id="PRU00076"/>
    </source>
</evidence>
<dbReference type="InterPro" id="IPR036772">
    <property type="entry name" value="SRCR-like_dom_sf"/>
</dbReference>
<feature type="region of interest" description="Disordered" evidence="4">
    <location>
        <begin position="334"/>
        <end position="355"/>
    </location>
</feature>
<feature type="transmembrane region" description="Helical" evidence="5">
    <location>
        <begin position="227"/>
        <end position="260"/>
    </location>
</feature>
<protein>
    <submittedName>
        <fullName evidence="9">Tenascin-like isoform X1</fullName>
    </submittedName>
</protein>
<feature type="signal peptide" evidence="6">
    <location>
        <begin position="1"/>
        <end position="18"/>
    </location>
</feature>
<evidence type="ECO:0000256" key="6">
    <source>
        <dbReference type="SAM" id="SignalP"/>
    </source>
</evidence>
<dbReference type="PROSITE" id="PS00022">
    <property type="entry name" value="EGF_1"/>
    <property type="match status" value="1"/>
</dbReference>
<keyword evidence="6" id="KW-0732">Signal</keyword>
<dbReference type="SMART" id="SM00181">
    <property type="entry name" value="EGF"/>
    <property type="match status" value="2"/>
</dbReference>
<organism evidence="9 10">
    <name type="scientific">Oopsacas minuta</name>
    <dbReference type="NCBI Taxonomy" id="111878"/>
    <lineage>
        <taxon>Eukaryota</taxon>
        <taxon>Metazoa</taxon>
        <taxon>Porifera</taxon>
        <taxon>Hexactinellida</taxon>
        <taxon>Hexasterophora</taxon>
        <taxon>Lyssacinosida</taxon>
        <taxon>Leucopsacidae</taxon>
        <taxon>Oopsacas</taxon>
    </lineage>
</organism>
<keyword evidence="5" id="KW-1133">Transmembrane helix</keyword>